<feature type="compositionally biased region" description="Low complexity" evidence="6">
    <location>
        <begin position="30"/>
        <end position="45"/>
    </location>
</feature>
<feature type="compositionally biased region" description="Polar residues" evidence="6">
    <location>
        <begin position="1"/>
        <end position="10"/>
    </location>
</feature>
<dbReference type="PROSITE" id="PS51491">
    <property type="entry name" value="TAU_MAP_2"/>
    <property type="match status" value="1"/>
</dbReference>
<dbReference type="EMBL" id="JAAAIP010000365">
    <property type="protein sequence ID" value="KAG0318550.1"/>
    <property type="molecule type" value="Genomic_DNA"/>
</dbReference>
<keyword evidence="4" id="KW-0677">Repeat</keyword>
<name>A0A9P6RGL2_9FUNG</name>
<comment type="caution">
    <text evidence="7">The sequence shown here is derived from an EMBL/GenBank/DDBJ whole genome shotgun (WGS) entry which is preliminary data.</text>
</comment>
<dbReference type="Pfam" id="PF00418">
    <property type="entry name" value="Tubulin-binding"/>
    <property type="match status" value="2"/>
</dbReference>
<dbReference type="GO" id="GO:0008017">
    <property type="term" value="F:microtubule binding"/>
    <property type="evidence" value="ECO:0007669"/>
    <property type="project" value="InterPro"/>
</dbReference>
<evidence type="ECO:0000256" key="3">
    <source>
        <dbReference type="ARBA" id="ARBA00022553"/>
    </source>
</evidence>
<dbReference type="GO" id="GO:0000226">
    <property type="term" value="P:microtubule cytoskeleton organization"/>
    <property type="evidence" value="ECO:0007669"/>
    <property type="project" value="TreeGrafter"/>
</dbReference>
<feature type="compositionally biased region" description="Low complexity" evidence="6">
    <location>
        <begin position="264"/>
        <end position="273"/>
    </location>
</feature>
<feature type="region of interest" description="Disordered" evidence="6">
    <location>
        <begin position="85"/>
        <end position="219"/>
    </location>
</feature>
<feature type="region of interest" description="Disordered" evidence="6">
    <location>
        <begin position="1"/>
        <end position="60"/>
    </location>
</feature>
<proteinExistence type="predicted"/>
<dbReference type="AlphaFoldDB" id="A0A9P6RGL2"/>
<comment type="subcellular location">
    <subcellularLocation>
        <location evidence="1">Cytoplasm</location>
        <location evidence="1">Cytoskeleton</location>
    </subcellularLocation>
</comment>
<dbReference type="OrthoDB" id="206213at2759"/>
<evidence type="ECO:0000256" key="5">
    <source>
        <dbReference type="ARBA" id="ARBA00023212"/>
    </source>
</evidence>
<evidence type="ECO:0000313" key="7">
    <source>
        <dbReference type="EMBL" id="KAG0318550.1"/>
    </source>
</evidence>
<evidence type="ECO:0000256" key="6">
    <source>
        <dbReference type="SAM" id="MobiDB-lite"/>
    </source>
</evidence>
<evidence type="ECO:0000313" key="8">
    <source>
        <dbReference type="Proteomes" id="UP000738325"/>
    </source>
</evidence>
<organism evidence="7 8">
    <name type="scientific">Dissophora globulifera</name>
    <dbReference type="NCBI Taxonomy" id="979702"/>
    <lineage>
        <taxon>Eukaryota</taxon>
        <taxon>Fungi</taxon>
        <taxon>Fungi incertae sedis</taxon>
        <taxon>Mucoromycota</taxon>
        <taxon>Mortierellomycotina</taxon>
        <taxon>Mortierellomycetes</taxon>
        <taxon>Mortierellales</taxon>
        <taxon>Mortierellaceae</taxon>
        <taxon>Dissophora</taxon>
    </lineage>
</organism>
<evidence type="ECO:0000256" key="2">
    <source>
        <dbReference type="ARBA" id="ARBA00022490"/>
    </source>
</evidence>
<dbReference type="GO" id="GO:0005856">
    <property type="term" value="C:cytoskeleton"/>
    <property type="evidence" value="ECO:0007669"/>
    <property type="project" value="UniProtKB-SubCell"/>
</dbReference>
<keyword evidence="8" id="KW-1185">Reference proteome</keyword>
<evidence type="ECO:0000256" key="4">
    <source>
        <dbReference type="ARBA" id="ARBA00022737"/>
    </source>
</evidence>
<keyword evidence="2" id="KW-0963">Cytoplasm</keyword>
<feature type="region of interest" description="Disordered" evidence="6">
    <location>
        <begin position="400"/>
        <end position="425"/>
    </location>
</feature>
<evidence type="ECO:0000256" key="1">
    <source>
        <dbReference type="ARBA" id="ARBA00004245"/>
    </source>
</evidence>
<dbReference type="InterPro" id="IPR001084">
    <property type="entry name" value="MAP_tubulin-bd_rpt"/>
</dbReference>
<feature type="compositionally biased region" description="Low complexity" evidence="6">
    <location>
        <begin position="147"/>
        <end position="205"/>
    </location>
</feature>
<gene>
    <name evidence="7" type="ORF">BGZ99_005606</name>
</gene>
<dbReference type="PANTHER" id="PTHR11501">
    <property type="entry name" value="MICROTUBULE-ASSOCIATED PROTEIN"/>
    <property type="match status" value="1"/>
</dbReference>
<keyword evidence="3" id="KW-0597">Phosphoprotein</keyword>
<feature type="compositionally biased region" description="Low complexity" evidence="6">
    <location>
        <begin position="238"/>
        <end position="247"/>
    </location>
</feature>
<feature type="region of interest" description="Disordered" evidence="6">
    <location>
        <begin position="238"/>
        <end position="295"/>
    </location>
</feature>
<dbReference type="InterPro" id="IPR027324">
    <property type="entry name" value="MAP2/MAP4/Tau"/>
</dbReference>
<dbReference type="PANTHER" id="PTHR11501:SF18">
    <property type="entry name" value="MICROTUBULE-ASSOCIATED PROTEIN"/>
    <property type="match status" value="1"/>
</dbReference>
<accession>A0A9P6RGL2</accession>
<reference evidence="7" key="1">
    <citation type="journal article" date="2020" name="Fungal Divers.">
        <title>Resolving the Mortierellaceae phylogeny through synthesis of multi-gene phylogenetics and phylogenomics.</title>
        <authorList>
            <person name="Vandepol N."/>
            <person name="Liber J."/>
            <person name="Desiro A."/>
            <person name="Na H."/>
            <person name="Kennedy M."/>
            <person name="Barry K."/>
            <person name="Grigoriev I.V."/>
            <person name="Miller A.N."/>
            <person name="O'Donnell K."/>
            <person name="Stajich J.E."/>
            <person name="Bonito G."/>
        </authorList>
    </citation>
    <scope>NUCLEOTIDE SEQUENCE</scope>
    <source>
        <strain evidence="7">REB-010B</strain>
    </source>
</reference>
<feature type="compositionally biased region" description="Basic and acidic residues" evidence="6">
    <location>
        <begin position="85"/>
        <end position="95"/>
    </location>
</feature>
<sequence>MTSVSASPQTVPGPHVKTERKATLPARGGSSTNVVSPSSPTQPQVRPALPTNRRYSNVQSKVGSLDTIHYKPKASEKRVQSFKQDFSHVKSKVDAKLILPPTDEDDGTDPASKTTTTATPRSPRTSIAAAAASRPNGVATSTRPSYSITKTTSSATSTASQPKPLSRSASTSSNASSVRTAATSPPSSATTTRSSPRSPAQSPTRHISKNIIPTQKLQFDHVKSKVGSFDNISYAAARGRTSSSHSSSAEDEGGAGTGSRRSHSPSAMSSTSSGERGGATSPPRRSGFKIPTSRKIDYSKVQSKVGSLDYVHHVPQGGNLKVFSEKLSFREQAQSKIAKEINSGQVYQSDQSFDTSTQEAGEHLDGEYDQSIIYGSEADAEDFEPPKNILTVLQEVTESVGDMGLQEQEHGHEAQGAQLESVAAL</sequence>
<feature type="compositionally biased region" description="Low complexity" evidence="6">
    <location>
        <begin position="109"/>
        <end position="126"/>
    </location>
</feature>
<protein>
    <submittedName>
        <fullName evidence="7">Uncharacterized protein</fullName>
    </submittedName>
</protein>
<keyword evidence="5" id="KW-0206">Cytoskeleton</keyword>
<dbReference type="Proteomes" id="UP000738325">
    <property type="component" value="Unassembled WGS sequence"/>
</dbReference>